<comment type="caution">
    <text evidence="2">The sequence shown here is derived from an EMBL/GenBank/DDBJ whole genome shotgun (WGS) entry which is preliminary data.</text>
</comment>
<dbReference type="PANTHER" id="PTHR22916">
    <property type="entry name" value="GLYCOSYLTRANSFERASE"/>
    <property type="match status" value="1"/>
</dbReference>
<keyword evidence="3" id="KW-1185">Reference proteome</keyword>
<dbReference type="PANTHER" id="PTHR22916:SF3">
    <property type="entry name" value="UDP-GLCNAC:BETAGAL BETA-1,3-N-ACETYLGLUCOSAMINYLTRANSFERASE-LIKE PROTEIN 1"/>
    <property type="match status" value="1"/>
</dbReference>
<gene>
    <name evidence="2" type="ORF">ACFFV7_37605</name>
</gene>
<dbReference type="Proteomes" id="UP001589647">
    <property type="component" value="Unassembled WGS sequence"/>
</dbReference>
<evidence type="ECO:0000313" key="2">
    <source>
        <dbReference type="EMBL" id="MFB9206958.1"/>
    </source>
</evidence>
<dbReference type="InterPro" id="IPR001173">
    <property type="entry name" value="Glyco_trans_2-like"/>
</dbReference>
<dbReference type="InterPro" id="IPR029044">
    <property type="entry name" value="Nucleotide-diphossugar_trans"/>
</dbReference>
<protein>
    <submittedName>
        <fullName evidence="2">Glycosyltransferase family 2 protein</fullName>
    </submittedName>
</protein>
<evidence type="ECO:0000313" key="3">
    <source>
        <dbReference type="Proteomes" id="UP001589647"/>
    </source>
</evidence>
<organism evidence="2 3">
    <name type="scientific">Nonomuraea spiralis</name>
    <dbReference type="NCBI Taxonomy" id="46182"/>
    <lineage>
        <taxon>Bacteria</taxon>
        <taxon>Bacillati</taxon>
        <taxon>Actinomycetota</taxon>
        <taxon>Actinomycetes</taxon>
        <taxon>Streptosporangiales</taxon>
        <taxon>Streptosporangiaceae</taxon>
        <taxon>Nonomuraea</taxon>
    </lineage>
</organism>
<dbReference type="RefSeq" id="WP_189652037.1">
    <property type="nucleotide sequence ID" value="NZ_BMRC01000024.1"/>
</dbReference>
<dbReference type="EMBL" id="JBHMEI010000042">
    <property type="protein sequence ID" value="MFB9206958.1"/>
    <property type="molecule type" value="Genomic_DNA"/>
</dbReference>
<feature type="domain" description="Glycosyltransferase 2-like" evidence="1">
    <location>
        <begin position="6"/>
        <end position="131"/>
    </location>
</feature>
<dbReference type="SUPFAM" id="SSF53448">
    <property type="entry name" value="Nucleotide-diphospho-sugar transferases"/>
    <property type="match status" value="1"/>
</dbReference>
<name>A0ABV5ISB5_9ACTN</name>
<dbReference type="Gene3D" id="3.90.550.10">
    <property type="entry name" value="Spore Coat Polysaccharide Biosynthesis Protein SpsA, Chain A"/>
    <property type="match status" value="1"/>
</dbReference>
<sequence>MIPLLSVVVPVHNVEPYLSECLESLAAQTMEDFEVILVDDGSIDGSRRIAEDFMARDSRFRLVEQQNMGPGPARNEGLGRARGTFLAFADSDDVVPPHAYEVLIAKLGETGSDLACGAVLRLVDGELEESILHERVFRRPQLCTHITDKKVLVRDRTVWNKVYRADFWRRHGLRFPAGIYEDVPVAMQAHVLATGVDMVDDVVYHWRRREEGETSITQRRSELPNLHERLAAIRSVRAFLEDGAPELLPEFDALVLEKDIVFLFQALEAAQEAGEDLVPLLALSDAWLDELSPRALTTAPSLRRLELHLLRRGLIGELRSVRDFRRSRADGTRVRPRGFRNVNWYGDYPYFRDRRRLGIPDEVYDAREELKLIAKVDDCAWTGTEYRVRGQVAIHRVERKVGKVSVWLSDGRRRVPLEARRVGRHGVVAGIDPRVLEGGGPNWRLQVKAETRGLVLKGWFRDGDAYAPWRFSVPGWSRSGMDIPQ</sequence>
<accession>A0ABV5ISB5</accession>
<reference evidence="2 3" key="1">
    <citation type="submission" date="2024-09" db="EMBL/GenBank/DDBJ databases">
        <authorList>
            <person name="Sun Q."/>
            <person name="Mori K."/>
        </authorList>
    </citation>
    <scope>NUCLEOTIDE SEQUENCE [LARGE SCALE GENOMIC DNA]</scope>
    <source>
        <strain evidence="2 3">CCM 3426</strain>
    </source>
</reference>
<proteinExistence type="predicted"/>
<evidence type="ECO:0000259" key="1">
    <source>
        <dbReference type="Pfam" id="PF00535"/>
    </source>
</evidence>
<dbReference type="CDD" id="cd00761">
    <property type="entry name" value="Glyco_tranf_GTA_type"/>
    <property type="match status" value="1"/>
</dbReference>
<dbReference type="Pfam" id="PF00535">
    <property type="entry name" value="Glycos_transf_2"/>
    <property type="match status" value="1"/>
</dbReference>